<proteinExistence type="predicted"/>
<accession>A0ABQ9WJM3</accession>
<comment type="caution">
    <text evidence="2">The sequence shown here is derived from an EMBL/GenBank/DDBJ whole genome shotgun (WGS) entry which is preliminary data.</text>
</comment>
<keyword evidence="3" id="KW-1185">Reference proteome</keyword>
<feature type="region of interest" description="Disordered" evidence="1">
    <location>
        <begin position="57"/>
        <end position="77"/>
    </location>
</feature>
<name>A0ABQ9WJM3_SAGOE</name>
<dbReference type="Proteomes" id="UP001266305">
    <property type="component" value="Unassembled WGS sequence"/>
</dbReference>
<dbReference type="EMBL" id="JASSZA010000001">
    <property type="protein sequence ID" value="KAK2121863.1"/>
    <property type="molecule type" value="Genomic_DNA"/>
</dbReference>
<evidence type="ECO:0000256" key="1">
    <source>
        <dbReference type="SAM" id="MobiDB-lite"/>
    </source>
</evidence>
<organism evidence="2 3">
    <name type="scientific">Saguinus oedipus</name>
    <name type="common">Cotton-top tamarin</name>
    <name type="synonym">Oedipomidas oedipus</name>
    <dbReference type="NCBI Taxonomy" id="9490"/>
    <lineage>
        <taxon>Eukaryota</taxon>
        <taxon>Metazoa</taxon>
        <taxon>Chordata</taxon>
        <taxon>Craniata</taxon>
        <taxon>Vertebrata</taxon>
        <taxon>Euteleostomi</taxon>
        <taxon>Mammalia</taxon>
        <taxon>Eutheria</taxon>
        <taxon>Euarchontoglires</taxon>
        <taxon>Primates</taxon>
        <taxon>Haplorrhini</taxon>
        <taxon>Platyrrhini</taxon>
        <taxon>Cebidae</taxon>
        <taxon>Callitrichinae</taxon>
        <taxon>Saguinus</taxon>
    </lineage>
</organism>
<reference evidence="2 3" key="1">
    <citation type="submission" date="2023-05" db="EMBL/GenBank/DDBJ databases">
        <title>B98-5 Cell Line De Novo Hybrid Assembly: An Optical Mapping Approach.</title>
        <authorList>
            <person name="Kananen K."/>
            <person name="Auerbach J.A."/>
            <person name="Kautto E."/>
            <person name="Blachly J.S."/>
        </authorList>
    </citation>
    <scope>NUCLEOTIDE SEQUENCE [LARGE SCALE GENOMIC DNA]</scope>
    <source>
        <strain evidence="2">B95-8</strain>
        <tissue evidence="2">Cell line</tissue>
    </source>
</reference>
<protein>
    <submittedName>
        <fullName evidence="2">Uncharacterized protein</fullName>
    </submittedName>
</protein>
<evidence type="ECO:0000313" key="3">
    <source>
        <dbReference type="Proteomes" id="UP001266305"/>
    </source>
</evidence>
<gene>
    <name evidence="2" type="ORF">P7K49_003249</name>
</gene>
<evidence type="ECO:0000313" key="2">
    <source>
        <dbReference type="EMBL" id="KAK2121863.1"/>
    </source>
</evidence>
<sequence length="77" mass="8341">MVTAAVVTSPHTCPVRLPVEGRRPPTQGARETAQQIRQLEAPTGAEPARWQQELQEGRGDLGTLGDTGWLDERVLGP</sequence>